<evidence type="ECO:0000256" key="1">
    <source>
        <dbReference type="SAM" id="MobiDB-lite"/>
    </source>
</evidence>
<feature type="region of interest" description="Disordered" evidence="1">
    <location>
        <begin position="95"/>
        <end position="144"/>
    </location>
</feature>
<sequence>MKLHYFPTYAREILSSNKIALMSGDAFKACWLLTCHSWLDDERATLPGDESKLQALARVDATTWARIRLEVLDYFKVGPNGRIFSPRLMEISALHESRSKAGSKGGSKTQAKRKQRVKPQSQSQSQSQSQKSEKESEPKKRKRREYPAMFEQLWELHRKGGKEEAFKAFRKLSPDQSEVDRWIAKLEDYKKSQKWQEGFSPNMSTWINQGYFDGEVAKGKGLNLYE</sequence>
<dbReference type="EMBL" id="LAZR01007258">
    <property type="protein sequence ID" value="KKM86435.1"/>
    <property type="molecule type" value="Genomic_DNA"/>
</dbReference>
<comment type="caution">
    <text evidence="2">The sequence shown here is derived from an EMBL/GenBank/DDBJ whole genome shotgun (WGS) entry which is preliminary data.</text>
</comment>
<evidence type="ECO:0000313" key="2">
    <source>
        <dbReference type="EMBL" id="KKM86435.1"/>
    </source>
</evidence>
<feature type="compositionally biased region" description="Low complexity" evidence="1">
    <location>
        <begin position="118"/>
        <end position="130"/>
    </location>
</feature>
<proteinExistence type="predicted"/>
<name>A0A0F9NCH2_9ZZZZ</name>
<evidence type="ECO:0008006" key="3">
    <source>
        <dbReference type="Google" id="ProtNLM"/>
    </source>
</evidence>
<accession>A0A0F9NCH2</accession>
<protein>
    <recommendedName>
        <fullName evidence="3">DUF1376 domain-containing protein</fullName>
    </recommendedName>
</protein>
<reference evidence="2" key="1">
    <citation type="journal article" date="2015" name="Nature">
        <title>Complex archaea that bridge the gap between prokaryotes and eukaryotes.</title>
        <authorList>
            <person name="Spang A."/>
            <person name="Saw J.H."/>
            <person name="Jorgensen S.L."/>
            <person name="Zaremba-Niedzwiedzka K."/>
            <person name="Martijn J."/>
            <person name="Lind A.E."/>
            <person name="van Eijk R."/>
            <person name="Schleper C."/>
            <person name="Guy L."/>
            <person name="Ettema T.J."/>
        </authorList>
    </citation>
    <scope>NUCLEOTIDE SEQUENCE</scope>
</reference>
<gene>
    <name evidence="2" type="ORF">LCGC14_1279140</name>
</gene>
<dbReference type="AlphaFoldDB" id="A0A0F9NCH2"/>
<organism evidence="2">
    <name type="scientific">marine sediment metagenome</name>
    <dbReference type="NCBI Taxonomy" id="412755"/>
    <lineage>
        <taxon>unclassified sequences</taxon>
        <taxon>metagenomes</taxon>
        <taxon>ecological metagenomes</taxon>
    </lineage>
</organism>